<sequence length="597" mass="67428">MVKSTTLLAALAPLALVAAEAPIPAHPFGIPYNDGSPDAPIQIDFFLDLLCPDSAHAFPNVVKLADKYPIDVRVLFHHFPLPYHRNAYILHQAATTILNATNDDASFAKWADTVLKNRKLFSHNATVEGVSANIKKLAATAFPDLKGSVIDAGLANRQRNLEVRWDFKYGGTRGVYGTPAIFINGIFVDFNDNVTYDRLYDKVQPLFLAPQPAPPRVEYNYSLWSPLTSHFLPAKQEFRYPNTDEYGWNALDSSMSAHDFVMTHSIKYKRGLYCVLPPPMLSTVDDAERQKTLDEFTDRFSRFLDYIRAKARKDDAAPLGVPNNVMDVSLLMGEKTPRRVLQGDIKIPLSAPDAPLQYVRPPMSVKLQQWLNIHYDVEFLPVQVYHIEVQWLVCRSALVDDFILGLQRRAKQFNLDIIPMPENCGASTMDVHPLICPVFFPLRSAADFAVVEHKLTAELQFCLEGIHRIPYESMTYQYNGPKETKAISPAHRSASGKTRPPQRTYRQFIHRSMSCFVRLTDAGVIWISSRRMHSTAMQTLFCQLQHVIQTISVTDEMKKLDFFQTTTSTTASVFMADQQKQIGTMLEEHDCLSPTAA</sequence>
<evidence type="ECO:0000313" key="4">
    <source>
        <dbReference type="Proteomes" id="UP000265427"/>
    </source>
</evidence>
<keyword evidence="1" id="KW-0732">Signal</keyword>
<accession>A0A396ZZ81</accession>
<dbReference type="AlphaFoldDB" id="A0A396ZZ81"/>
<dbReference type="InterPro" id="IPR036249">
    <property type="entry name" value="Thioredoxin-like_sf"/>
</dbReference>
<dbReference type="VEuPathDB" id="FungiDB:H257_08215"/>
<evidence type="ECO:0000259" key="2">
    <source>
        <dbReference type="Pfam" id="PF13462"/>
    </source>
</evidence>
<proteinExistence type="predicted"/>
<dbReference type="Gene3D" id="3.40.30.10">
    <property type="entry name" value="Glutaredoxin"/>
    <property type="match status" value="1"/>
</dbReference>
<dbReference type="SUPFAM" id="SSF52833">
    <property type="entry name" value="Thioredoxin-like"/>
    <property type="match status" value="1"/>
</dbReference>
<dbReference type="PANTHER" id="PTHR33875:SF2">
    <property type="entry name" value="ACR183CP"/>
    <property type="match status" value="1"/>
</dbReference>
<evidence type="ECO:0000256" key="1">
    <source>
        <dbReference type="SAM" id="SignalP"/>
    </source>
</evidence>
<dbReference type="EMBL" id="QUSZ01008776">
    <property type="protein sequence ID" value="RHX99955.1"/>
    <property type="molecule type" value="Genomic_DNA"/>
</dbReference>
<gene>
    <name evidence="3" type="ORF">DYB36_004335</name>
</gene>
<feature type="signal peptide" evidence="1">
    <location>
        <begin position="1"/>
        <end position="19"/>
    </location>
</feature>
<dbReference type="InterPro" id="IPR012336">
    <property type="entry name" value="Thioredoxin-like_fold"/>
</dbReference>
<evidence type="ECO:0000313" key="3">
    <source>
        <dbReference type="EMBL" id="RHX99955.1"/>
    </source>
</evidence>
<dbReference type="Pfam" id="PF13462">
    <property type="entry name" value="Thioredoxin_4"/>
    <property type="match status" value="1"/>
</dbReference>
<protein>
    <recommendedName>
        <fullName evidence="2">Thioredoxin-like fold domain-containing protein</fullName>
    </recommendedName>
</protein>
<dbReference type="CDD" id="cd02972">
    <property type="entry name" value="DsbA_family"/>
    <property type="match status" value="1"/>
</dbReference>
<feature type="chain" id="PRO_5017477018" description="Thioredoxin-like fold domain-containing protein" evidence="1">
    <location>
        <begin position="20"/>
        <end position="597"/>
    </location>
</feature>
<organism evidence="3 4">
    <name type="scientific">Aphanomyces astaci</name>
    <name type="common">Crayfish plague agent</name>
    <dbReference type="NCBI Taxonomy" id="112090"/>
    <lineage>
        <taxon>Eukaryota</taxon>
        <taxon>Sar</taxon>
        <taxon>Stramenopiles</taxon>
        <taxon>Oomycota</taxon>
        <taxon>Saprolegniomycetes</taxon>
        <taxon>Saprolegniales</taxon>
        <taxon>Verrucalvaceae</taxon>
        <taxon>Aphanomyces</taxon>
    </lineage>
</organism>
<dbReference type="PANTHER" id="PTHR33875">
    <property type="entry name" value="OS09G0542200 PROTEIN"/>
    <property type="match status" value="1"/>
</dbReference>
<dbReference type="VEuPathDB" id="FungiDB:H257_04877"/>
<feature type="domain" description="Thioredoxin-like fold" evidence="2">
    <location>
        <begin position="35"/>
        <end position="198"/>
    </location>
</feature>
<dbReference type="Proteomes" id="UP000265427">
    <property type="component" value="Unassembled WGS sequence"/>
</dbReference>
<comment type="caution">
    <text evidence="3">The sequence shown here is derived from an EMBL/GenBank/DDBJ whole genome shotgun (WGS) entry which is preliminary data.</text>
</comment>
<name>A0A396ZZ81_APHAT</name>
<reference evidence="3 4" key="1">
    <citation type="submission" date="2018-08" db="EMBL/GenBank/DDBJ databases">
        <title>Aphanomyces genome sequencing and annotation.</title>
        <authorList>
            <person name="Minardi D."/>
            <person name="Oidtmann B."/>
            <person name="Van Der Giezen M."/>
            <person name="Studholme D.J."/>
        </authorList>
    </citation>
    <scope>NUCLEOTIDE SEQUENCE [LARGE SCALE GENOMIC DNA]</scope>
    <source>
        <strain evidence="3 4">Kv</strain>
    </source>
</reference>